<evidence type="ECO:0000256" key="2">
    <source>
        <dbReference type="ARBA" id="ARBA00022485"/>
    </source>
</evidence>
<dbReference type="EMBL" id="CP064789">
    <property type="protein sequence ID" value="QSG11224.1"/>
    <property type="molecule type" value="Genomic_DNA"/>
</dbReference>
<keyword evidence="6" id="KW-0411">Iron-sulfur</keyword>
<dbReference type="GeneID" id="68860321"/>
<dbReference type="SMART" id="SM00729">
    <property type="entry name" value="Elp3"/>
    <property type="match status" value="1"/>
</dbReference>
<dbReference type="SFLD" id="SFLDS00029">
    <property type="entry name" value="Radical_SAM"/>
    <property type="match status" value="1"/>
</dbReference>
<evidence type="ECO:0000313" key="9">
    <source>
        <dbReference type="Proteomes" id="UP000663305"/>
    </source>
</evidence>
<sequence length="316" mass="34304">MELAYGPVPSRRLGQSLGVNTIPPKTCSYACVYCQLGRTTDTVVERDEFFSSEEIFEAVSDRVEAVRAAGESIDYLSIVPDGEPTLDANLGATIDRLQDLEIDVAVISNGSLLADADVRAALATADWVSLKADAGTAETWRAVDRPNKALSFESVVEGMRAFADAFEGTLTTETMLVDGRNDDESSLQATVDLVASLDPDTAYIAVPTRPPAEEWVEPAGEQALAAAYSIFEDRLEHVEYLIGAEGATFAATGDVRADVLGVTAVHPMRETGLRELLDRDEADWAVVEELLEEGALLKREFGDETFYLRPIETMDE</sequence>
<comment type="cofactor">
    <cofactor evidence="1">
        <name>[4Fe-4S] cluster</name>
        <dbReference type="ChEBI" id="CHEBI:49883"/>
    </cofactor>
</comment>
<dbReference type="InterPro" id="IPR013785">
    <property type="entry name" value="Aldolase_TIM"/>
</dbReference>
<evidence type="ECO:0000256" key="3">
    <source>
        <dbReference type="ARBA" id="ARBA00022691"/>
    </source>
</evidence>
<keyword evidence="5" id="KW-0408">Iron</keyword>
<dbReference type="PANTHER" id="PTHR43787:SF11">
    <property type="entry name" value="UPF0026 PROTEIN SLR1464"/>
    <property type="match status" value="1"/>
</dbReference>
<reference evidence="8" key="1">
    <citation type="submission" date="2020-11" db="EMBL/GenBank/DDBJ databases">
        <title>Carbohydrate-dependent, anaerobic sulfur respiration: A novel catabolism in halophilic archaea.</title>
        <authorList>
            <person name="Sorokin D.Y."/>
            <person name="Messina E."/>
            <person name="Smedile F."/>
            <person name="La Cono V."/>
            <person name="Hallsworth J.E."/>
            <person name="Yakimov M.M."/>
        </authorList>
    </citation>
    <scope>NUCLEOTIDE SEQUENCE</scope>
    <source>
        <strain evidence="8">HSR-Bgl</strain>
    </source>
</reference>
<dbReference type="PANTHER" id="PTHR43787">
    <property type="entry name" value="FEMO COFACTOR BIOSYNTHESIS PROTEIN NIFB-RELATED"/>
    <property type="match status" value="1"/>
</dbReference>
<dbReference type="SUPFAM" id="SSF102114">
    <property type="entry name" value="Radical SAM enzymes"/>
    <property type="match status" value="1"/>
</dbReference>
<feature type="domain" description="Radical SAM core" evidence="7">
    <location>
        <begin position="11"/>
        <end position="245"/>
    </location>
</feature>
<evidence type="ECO:0000256" key="6">
    <source>
        <dbReference type="ARBA" id="ARBA00023014"/>
    </source>
</evidence>
<dbReference type="Gene3D" id="3.20.20.70">
    <property type="entry name" value="Aldolase class I"/>
    <property type="match status" value="1"/>
</dbReference>
<dbReference type="CDD" id="cd01335">
    <property type="entry name" value="Radical_SAM"/>
    <property type="match status" value="1"/>
</dbReference>
<protein>
    <submittedName>
        <fullName evidence="8">Wybutosine (YW) biosynthesis enzyme-like protein, Fe-S oxidoreductase</fullName>
    </submittedName>
</protein>
<evidence type="ECO:0000256" key="5">
    <source>
        <dbReference type="ARBA" id="ARBA00023004"/>
    </source>
</evidence>
<dbReference type="GO" id="GO:0003824">
    <property type="term" value="F:catalytic activity"/>
    <property type="evidence" value="ECO:0007669"/>
    <property type="project" value="InterPro"/>
</dbReference>
<keyword evidence="3" id="KW-0949">S-adenosyl-L-methionine</keyword>
<dbReference type="GO" id="GO:0046872">
    <property type="term" value="F:metal ion binding"/>
    <property type="evidence" value="ECO:0007669"/>
    <property type="project" value="UniProtKB-KW"/>
</dbReference>
<gene>
    <name evidence="8" type="ORF">HSBGL_0792</name>
</gene>
<dbReference type="GO" id="GO:0051539">
    <property type="term" value="F:4 iron, 4 sulfur cluster binding"/>
    <property type="evidence" value="ECO:0007669"/>
    <property type="project" value="UniProtKB-KW"/>
</dbReference>
<evidence type="ECO:0000259" key="7">
    <source>
        <dbReference type="PROSITE" id="PS51918"/>
    </source>
</evidence>
<proteinExistence type="predicted"/>
<dbReference type="Pfam" id="PF04055">
    <property type="entry name" value="Radical_SAM"/>
    <property type="match status" value="1"/>
</dbReference>
<dbReference type="SFLD" id="SFLDG01083">
    <property type="entry name" value="Uncharacterised_Radical_SAM_Su"/>
    <property type="match status" value="1"/>
</dbReference>
<dbReference type="InterPro" id="IPR058240">
    <property type="entry name" value="rSAM_sf"/>
</dbReference>
<keyword evidence="4" id="KW-0479">Metal-binding</keyword>
<evidence type="ECO:0000256" key="4">
    <source>
        <dbReference type="ARBA" id="ARBA00022723"/>
    </source>
</evidence>
<dbReference type="InterPro" id="IPR040084">
    <property type="entry name" value="GTPase_Obg"/>
</dbReference>
<evidence type="ECO:0000313" key="8">
    <source>
        <dbReference type="EMBL" id="QSG11224.1"/>
    </source>
</evidence>
<dbReference type="PROSITE" id="PS51918">
    <property type="entry name" value="RADICAL_SAM"/>
    <property type="match status" value="1"/>
</dbReference>
<dbReference type="Proteomes" id="UP000663305">
    <property type="component" value="Chromosome"/>
</dbReference>
<dbReference type="InterPro" id="IPR007197">
    <property type="entry name" value="rSAM"/>
</dbReference>
<dbReference type="AlphaFoldDB" id="A0A897NFM0"/>
<evidence type="ECO:0000256" key="1">
    <source>
        <dbReference type="ARBA" id="ARBA00001966"/>
    </source>
</evidence>
<dbReference type="InterPro" id="IPR006638">
    <property type="entry name" value="Elp3/MiaA/NifB-like_rSAM"/>
</dbReference>
<name>A0A897NFM0_9EURY</name>
<organism evidence="8 9">
    <name type="scientific">Halapricum desulfuricans</name>
    <dbReference type="NCBI Taxonomy" id="2841257"/>
    <lineage>
        <taxon>Archaea</taxon>
        <taxon>Methanobacteriati</taxon>
        <taxon>Methanobacteriota</taxon>
        <taxon>Stenosarchaea group</taxon>
        <taxon>Halobacteria</taxon>
        <taxon>Halobacteriales</taxon>
        <taxon>Haloarculaceae</taxon>
        <taxon>Halapricum</taxon>
    </lineage>
</organism>
<accession>A0A897NFM0</accession>
<keyword evidence="2" id="KW-0004">4Fe-4S</keyword>
<dbReference type="RefSeq" id="WP_267491378.1">
    <property type="nucleotide sequence ID" value="NZ_CP064789.1"/>
</dbReference>